<dbReference type="EMBL" id="VVXK01000022">
    <property type="protein sequence ID" value="KAA2366999.1"/>
    <property type="molecule type" value="Genomic_DNA"/>
</dbReference>
<dbReference type="InterPro" id="IPR011766">
    <property type="entry name" value="TPP_enzyme_TPP-bd"/>
</dbReference>
<evidence type="ECO:0000256" key="1">
    <source>
        <dbReference type="ARBA" id="ARBA00004974"/>
    </source>
</evidence>
<evidence type="ECO:0000256" key="8">
    <source>
        <dbReference type="ARBA" id="ARBA00022842"/>
    </source>
</evidence>
<dbReference type="InterPro" id="IPR045229">
    <property type="entry name" value="TPP_enz"/>
</dbReference>
<organism evidence="16 17">
    <name type="scientific">Alistipes shahii</name>
    <dbReference type="NCBI Taxonomy" id="328814"/>
    <lineage>
        <taxon>Bacteria</taxon>
        <taxon>Pseudomonadati</taxon>
        <taxon>Bacteroidota</taxon>
        <taxon>Bacteroidia</taxon>
        <taxon>Bacteroidales</taxon>
        <taxon>Rikenellaceae</taxon>
        <taxon>Alistipes</taxon>
    </lineage>
</organism>
<dbReference type="GO" id="GO:0003984">
    <property type="term" value="F:acetolactate synthase activity"/>
    <property type="evidence" value="ECO:0007669"/>
    <property type="project" value="UniProtKB-EC"/>
</dbReference>
<comment type="pathway">
    <text evidence="2 11">Amino-acid biosynthesis; L-valine biosynthesis; L-valine from pyruvate: step 1/4.</text>
</comment>
<evidence type="ECO:0000256" key="6">
    <source>
        <dbReference type="ARBA" id="ARBA00022679"/>
    </source>
</evidence>
<keyword evidence="10 11" id="KW-0100">Branched-chain amino acid biosynthesis</keyword>
<dbReference type="InterPro" id="IPR029061">
    <property type="entry name" value="THDP-binding"/>
</dbReference>
<evidence type="ECO:0000256" key="7">
    <source>
        <dbReference type="ARBA" id="ARBA00022723"/>
    </source>
</evidence>
<dbReference type="Pfam" id="PF00205">
    <property type="entry name" value="TPP_enzyme_M"/>
    <property type="match status" value="1"/>
</dbReference>
<dbReference type="GO" id="GO:0005948">
    <property type="term" value="C:acetolactate synthase complex"/>
    <property type="evidence" value="ECO:0007669"/>
    <property type="project" value="TreeGrafter"/>
</dbReference>
<comment type="catalytic activity">
    <reaction evidence="11">
        <text>2 pyruvate + H(+) = (2S)-2-acetolactate + CO2</text>
        <dbReference type="Rhea" id="RHEA:25249"/>
        <dbReference type="ChEBI" id="CHEBI:15361"/>
        <dbReference type="ChEBI" id="CHEBI:15378"/>
        <dbReference type="ChEBI" id="CHEBI:16526"/>
        <dbReference type="ChEBI" id="CHEBI:58476"/>
        <dbReference type="EC" id="2.2.1.6"/>
    </reaction>
</comment>
<proteinExistence type="inferred from homology"/>
<evidence type="ECO:0000313" key="17">
    <source>
        <dbReference type="Proteomes" id="UP000323567"/>
    </source>
</evidence>
<dbReference type="RefSeq" id="WP_147620647.1">
    <property type="nucleotide sequence ID" value="NZ_DBEZDD010000134.1"/>
</dbReference>
<dbReference type="Gene3D" id="3.40.50.1220">
    <property type="entry name" value="TPP-binding domain"/>
    <property type="match status" value="1"/>
</dbReference>
<dbReference type="GO" id="GO:0009099">
    <property type="term" value="P:L-valine biosynthetic process"/>
    <property type="evidence" value="ECO:0007669"/>
    <property type="project" value="UniProtKB-UniPathway"/>
</dbReference>
<dbReference type="Pfam" id="PF02775">
    <property type="entry name" value="TPP_enzyme_C"/>
    <property type="match status" value="1"/>
</dbReference>
<keyword evidence="7 11" id="KW-0479">Metal-binding</keyword>
<dbReference type="GO" id="GO:0000287">
    <property type="term" value="F:magnesium ion binding"/>
    <property type="evidence" value="ECO:0007669"/>
    <property type="project" value="UniProtKB-UniRule"/>
</dbReference>
<evidence type="ECO:0000313" key="16">
    <source>
        <dbReference type="EMBL" id="KAA2366999.1"/>
    </source>
</evidence>
<keyword evidence="5 11" id="KW-0028">Amino-acid biosynthesis</keyword>
<evidence type="ECO:0000259" key="13">
    <source>
        <dbReference type="Pfam" id="PF00205"/>
    </source>
</evidence>
<dbReference type="InterPro" id="IPR029035">
    <property type="entry name" value="DHS-like_NAD/FAD-binding_dom"/>
</dbReference>
<feature type="region of interest" description="Disordered" evidence="12">
    <location>
        <begin position="1"/>
        <end position="20"/>
    </location>
</feature>
<evidence type="ECO:0000256" key="5">
    <source>
        <dbReference type="ARBA" id="ARBA00022605"/>
    </source>
</evidence>
<dbReference type="CDD" id="cd07035">
    <property type="entry name" value="TPP_PYR_POX_like"/>
    <property type="match status" value="1"/>
</dbReference>
<evidence type="ECO:0000256" key="4">
    <source>
        <dbReference type="ARBA" id="ARBA00013145"/>
    </source>
</evidence>
<comment type="caution">
    <text evidence="16">The sequence shown here is derived from an EMBL/GenBank/DDBJ whole genome shotgun (WGS) entry which is preliminary data.</text>
</comment>
<dbReference type="SUPFAM" id="SSF52467">
    <property type="entry name" value="DHS-like NAD/FAD-binding domain"/>
    <property type="match status" value="1"/>
</dbReference>
<dbReference type="CDD" id="cd02015">
    <property type="entry name" value="TPP_AHAS"/>
    <property type="match status" value="1"/>
</dbReference>
<protein>
    <recommendedName>
        <fullName evidence="4 11">Acetolactate synthase</fullName>
        <ecNumber evidence="4 11">2.2.1.6</ecNumber>
    </recommendedName>
</protein>
<comment type="similarity">
    <text evidence="3 11">Belongs to the TPP enzyme family.</text>
</comment>
<dbReference type="InterPro" id="IPR000399">
    <property type="entry name" value="TPP-bd_CS"/>
</dbReference>
<dbReference type="EC" id="2.2.1.6" evidence="4 11"/>
<comment type="cofactor">
    <cofactor evidence="11">
        <name>Mg(2+)</name>
        <dbReference type="ChEBI" id="CHEBI:18420"/>
    </cofactor>
    <text evidence="11">Binds 1 Mg(2+) ion per subunit.</text>
</comment>
<gene>
    <name evidence="16" type="primary">ilvB</name>
    <name evidence="16" type="ORF">F2Y13_12665</name>
</gene>
<reference evidence="16 17" key="1">
    <citation type="journal article" date="2019" name="Nat. Med.">
        <title>A library of human gut bacterial isolates paired with longitudinal multiomics data enables mechanistic microbiome research.</title>
        <authorList>
            <person name="Poyet M."/>
            <person name="Groussin M."/>
            <person name="Gibbons S.M."/>
            <person name="Avila-Pacheco J."/>
            <person name="Jiang X."/>
            <person name="Kearney S.M."/>
            <person name="Perrotta A.R."/>
            <person name="Berdy B."/>
            <person name="Zhao S."/>
            <person name="Lieberman T.D."/>
            <person name="Swanson P.K."/>
            <person name="Smith M."/>
            <person name="Roesemann S."/>
            <person name="Alexander J.E."/>
            <person name="Rich S.A."/>
            <person name="Livny J."/>
            <person name="Vlamakis H."/>
            <person name="Clish C."/>
            <person name="Bullock K."/>
            <person name="Deik A."/>
            <person name="Scott J."/>
            <person name="Pierce K.A."/>
            <person name="Xavier R.J."/>
            <person name="Alm E.J."/>
        </authorList>
    </citation>
    <scope>NUCLEOTIDE SEQUENCE [LARGE SCALE GENOMIC DNA]</scope>
    <source>
        <strain evidence="16 17">BIOML-A2</strain>
    </source>
</reference>
<evidence type="ECO:0000259" key="14">
    <source>
        <dbReference type="Pfam" id="PF02775"/>
    </source>
</evidence>
<dbReference type="UniPathway" id="UPA00047">
    <property type="reaction ID" value="UER00055"/>
</dbReference>
<evidence type="ECO:0000256" key="11">
    <source>
        <dbReference type="RuleBase" id="RU003591"/>
    </source>
</evidence>
<evidence type="ECO:0000259" key="15">
    <source>
        <dbReference type="Pfam" id="PF02776"/>
    </source>
</evidence>
<dbReference type="InterPro" id="IPR012846">
    <property type="entry name" value="Acetolactate_synth_lsu"/>
</dbReference>
<dbReference type="AlphaFoldDB" id="A0A5B3G0T5"/>
<keyword evidence="6 11" id="KW-0808">Transferase</keyword>
<dbReference type="PROSITE" id="PS00187">
    <property type="entry name" value="TPP_ENZYMES"/>
    <property type="match status" value="1"/>
</dbReference>
<feature type="domain" description="Thiamine pyrophosphate enzyme TPP-binding" evidence="14">
    <location>
        <begin position="407"/>
        <end position="554"/>
    </location>
</feature>
<evidence type="ECO:0000256" key="2">
    <source>
        <dbReference type="ARBA" id="ARBA00005025"/>
    </source>
</evidence>
<accession>A0A5B3G0T5</accession>
<dbReference type="GO" id="GO:0030976">
    <property type="term" value="F:thiamine pyrophosphate binding"/>
    <property type="evidence" value="ECO:0007669"/>
    <property type="project" value="UniProtKB-UniRule"/>
</dbReference>
<dbReference type="SUPFAM" id="SSF52518">
    <property type="entry name" value="Thiamin diphosphate-binding fold (THDP-binding)"/>
    <property type="match status" value="2"/>
</dbReference>
<dbReference type="InterPro" id="IPR012000">
    <property type="entry name" value="Thiamin_PyroP_enz_cen_dom"/>
</dbReference>
<comment type="pathway">
    <text evidence="1 11">Amino-acid biosynthesis; L-isoleucine biosynthesis; L-isoleucine from 2-oxobutanoate: step 1/4.</text>
</comment>
<feature type="domain" description="Thiamine pyrophosphate enzyme central" evidence="13">
    <location>
        <begin position="211"/>
        <end position="343"/>
    </location>
</feature>
<dbReference type="PANTHER" id="PTHR18968:SF13">
    <property type="entry name" value="ACETOLACTATE SYNTHASE CATALYTIC SUBUNIT, MITOCHONDRIAL"/>
    <property type="match status" value="1"/>
</dbReference>
<dbReference type="UniPathway" id="UPA00049">
    <property type="reaction ID" value="UER00059"/>
</dbReference>
<dbReference type="NCBIfam" id="TIGR00118">
    <property type="entry name" value="acolac_lg"/>
    <property type="match status" value="1"/>
</dbReference>
<keyword evidence="9 11" id="KW-0786">Thiamine pyrophosphate</keyword>
<dbReference type="Proteomes" id="UP000323567">
    <property type="component" value="Unassembled WGS sequence"/>
</dbReference>
<dbReference type="InterPro" id="IPR012001">
    <property type="entry name" value="Thiamin_PyroP_enz_TPP-bd_dom"/>
</dbReference>
<dbReference type="Gene3D" id="3.40.50.970">
    <property type="match status" value="2"/>
</dbReference>
<evidence type="ECO:0000256" key="3">
    <source>
        <dbReference type="ARBA" id="ARBA00007812"/>
    </source>
</evidence>
<dbReference type="InterPro" id="IPR039368">
    <property type="entry name" value="AHAS_TPP"/>
</dbReference>
<dbReference type="GO" id="GO:0009097">
    <property type="term" value="P:isoleucine biosynthetic process"/>
    <property type="evidence" value="ECO:0007669"/>
    <property type="project" value="UniProtKB-UniPathway"/>
</dbReference>
<evidence type="ECO:0000256" key="10">
    <source>
        <dbReference type="ARBA" id="ARBA00023304"/>
    </source>
</evidence>
<sequence>MNTSQTLRPEERRAASDPSMTGSKALIESFLQEGVETVFGYPGGAIIPVYDALYDYRDRLRHILVRHEQGAVHAAQGYARVSGRVGVCLVTSGPGATNTVTGLADALMDSTPLVLVTGQVGSALLGTDAFQETNFVGITQAVTKWNCQVKRTEDIPAAIAKAFYIARSGRPGPVVVDITKDAQCGTAPFRYEKITSIRSYLPAPAPDAERIAEAARLIDQARRPLVMVGQGVILGNAEAELRALLDKSGMPAASTLLGLSALPTDHPQNVGMLGMHGNYGPNIKNQECDLLVAVGMRFDDRVTGNPAHFGANAKVIHLEIDPAEIGKIIPADVAVVGDVKRSLPLITERIRKRDHSQWIAGFRACDQIEYEAVIRKAVHPAEGRIRMGEAVAAVARAYRNDAVLVTDVGQQQMNAARYFGFRRTRSVVTSGGLGTMGFGLPAAIGAKLGAPDREVVLFAGDGGLQMTIQELGTIFQSKIPVKIVLLNNSFLGMVRQWQELFYDRRYSFTEMVNPDFGLIARGNGLSYRCVERREELDEAIAAMKASEGAFLLEVRVEGEENIFPMVPAGAPVSEIRFE</sequence>
<keyword evidence="8 11" id="KW-0460">Magnesium</keyword>
<dbReference type="GO" id="GO:0050660">
    <property type="term" value="F:flavin adenine dinucleotide binding"/>
    <property type="evidence" value="ECO:0007669"/>
    <property type="project" value="InterPro"/>
</dbReference>
<dbReference type="FunFam" id="3.40.50.970:FF:000007">
    <property type="entry name" value="Acetolactate synthase"/>
    <property type="match status" value="1"/>
</dbReference>
<comment type="cofactor">
    <cofactor evidence="11">
        <name>thiamine diphosphate</name>
        <dbReference type="ChEBI" id="CHEBI:58937"/>
    </cofactor>
    <text evidence="11">Binds 1 thiamine pyrophosphate per subunit.</text>
</comment>
<dbReference type="Pfam" id="PF02776">
    <property type="entry name" value="TPP_enzyme_N"/>
    <property type="match status" value="1"/>
</dbReference>
<dbReference type="PANTHER" id="PTHR18968">
    <property type="entry name" value="THIAMINE PYROPHOSPHATE ENZYMES"/>
    <property type="match status" value="1"/>
</dbReference>
<feature type="domain" description="Thiamine pyrophosphate enzyme N-terminal TPP-binding" evidence="15">
    <location>
        <begin position="20"/>
        <end position="135"/>
    </location>
</feature>
<evidence type="ECO:0000256" key="12">
    <source>
        <dbReference type="SAM" id="MobiDB-lite"/>
    </source>
</evidence>
<name>A0A5B3G0T5_9BACT</name>
<evidence type="ECO:0000256" key="9">
    <source>
        <dbReference type="ARBA" id="ARBA00023052"/>
    </source>
</evidence>
<dbReference type="FunFam" id="3.40.50.1220:FF:000008">
    <property type="entry name" value="Acetolactate synthase"/>
    <property type="match status" value="1"/>
</dbReference>